<evidence type="ECO:0000313" key="1">
    <source>
        <dbReference type="EMBL" id="KAA6342051.1"/>
    </source>
</evidence>
<name>A0A5J4S9V4_9ZZZZ</name>
<organism evidence="1">
    <name type="scientific">termite gut metagenome</name>
    <dbReference type="NCBI Taxonomy" id="433724"/>
    <lineage>
        <taxon>unclassified sequences</taxon>
        <taxon>metagenomes</taxon>
        <taxon>organismal metagenomes</taxon>
    </lineage>
</organism>
<protein>
    <submittedName>
        <fullName evidence="1">Uncharacterized protein</fullName>
    </submittedName>
</protein>
<accession>A0A5J4S9V4</accession>
<reference evidence="1" key="1">
    <citation type="submission" date="2019-03" db="EMBL/GenBank/DDBJ databases">
        <title>Single cell metagenomics reveals metabolic interactions within the superorganism composed of flagellate Streblomastix strix and complex community of Bacteroidetes bacteria on its surface.</title>
        <authorList>
            <person name="Treitli S.C."/>
            <person name="Kolisko M."/>
            <person name="Husnik F."/>
            <person name="Keeling P."/>
            <person name="Hampl V."/>
        </authorList>
    </citation>
    <scope>NUCLEOTIDE SEQUENCE</scope>
    <source>
        <strain evidence="1">STM</strain>
    </source>
</reference>
<proteinExistence type="predicted"/>
<dbReference type="EMBL" id="SNRY01000348">
    <property type="protein sequence ID" value="KAA6342051.1"/>
    <property type="molecule type" value="Genomic_DNA"/>
</dbReference>
<gene>
    <name evidence="1" type="ORF">EZS27_010187</name>
</gene>
<sequence>MKIPKFIAEVGYNHKEESRIRKIYSENNIVVFIVEILYKDTLFYFNNAYKR</sequence>
<dbReference type="AlphaFoldDB" id="A0A5J4S9V4"/>
<comment type="caution">
    <text evidence="1">The sequence shown here is derived from an EMBL/GenBank/DDBJ whole genome shotgun (WGS) entry which is preliminary data.</text>
</comment>